<feature type="compositionally biased region" description="Basic and acidic residues" evidence="1">
    <location>
        <begin position="255"/>
        <end position="271"/>
    </location>
</feature>
<reference evidence="4 5" key="1">
    <citation type="journal article" date="2019" name="Mol. Ecol. Resour.">
        <title>Chromosome-level genome assembly of Triplophysa tibetana, a fish adapted to the harsh high-altitude environment of the Tibetan Plateau.</title>
        <authorList>
            <person name="Yang X."/>
            <person name="Liu H."/>
            <person name="Ma Z."/>
            <person name="Zou Y."/>
            <person name="Zou M."/>
            <person name="Mao Y."/>
            <person name="Li X."/>
            <person name="Wang H."/>
            <person name="Chen T."/>
            <person name="Wang W."/>
            <person name="Yang R."/>
        </authorList>
    </citation>
    <scope>NUCLEOTIDE SEQUENCE [LARGE SCALE GENOMIC DNA]</scope>
    <source>
        <strain evidence="4">TTIB1903HZAU</strain>
        <tissue evidence="4">Muscle</tissue>
    </source>
</reference>
<feature type="chain" id="PRO_5023114246" description="Transmembrane protein 119" evidence="3">
    <location>
        <begin position="24"/>
        <end position="289"/>
    </location>
</feature>
<feature type="signal peptide" evidence="3">
    <location>
        <begin position="1"/>
        <end position="23"/>
    </location>
</feature>
<dbReference type="OrthoDB" id="8943443at2759"/>
<feature type="compositionally biased region" description="Basic and acidic residues" evidence="1">
    <location>
        <begin position="181"/>
        <end position="196"/>
    </location>
</feature>
<evidence type="ECO:0000256" key="2">
    <source>
        <dbReference type="SAM" id="Phobius"/>
    </source>
</evidence>
<dbReference type="PANTHER" id="PTHR28645">
    <property type="entry name" value="TRANSMEMBRANE PROTEIN 119"/>
    <property type="match status" value="1"/>
</dbReference>
<keyword evidence="3" id="KW-0732">Signal</keyword>
<evidence type="ECO:0000313" key="4">
    <source>
        <dbReference type="EMBL" id="KAA0717111.1"/>
    </source>
</evidence>
<feature type="region of interest" description="Disordered" evidence="1">
    <location>
        <begin position="174"/>
        <end position="289"/>
    </location>
</feature>
<comment type="caution">
    <text evidence="4">The sequence shown here is derived from an EMBL/GenBank/DDBJ whole genome shotgun (WGS) entry which is preliminary data.</text>
</comment>
<evidence type="ECO:0000256" key="3">
    <source>
        <dbReference type="SAM" id="SignalP"/>
    </source>
</evidence>
<gene>
    <name evidence="4" type="ORF">E1301_Tti014426</name>
</gene>
<dbReference type="GO" id="GO:0045669">
    <property type="term" value="P:positive regulation of osteoblast differentiation"/>
    <property type="evidence" value="ECO:0007669"/>
    <property type="project" value="TreeGrafter"/>
</dbReference>
<keyword evidence="2" id="KW-0472">Membrane</keyword>
<dbReference type="GO" id="GO:0001503">
    <property type="term" value="P:ossification"/>
    <property type="evidence" value="ECO:0007669"/>
    <property type="project" value="InterPro"/>
</dbReference>
<dbReference type="PANTHER" id="PTHR28645:SF1">
    <property type="entry name" value="TRANSMEMBRANE PROTEIN 119"/>
    <property type="match status" value="1"/>
</dbReference>
<proteinExistence type="predicted"/>
<dbReference type="Proteomes" id="UP000324632">
    <property type="component" value="Chromosome 9"/>
</dbReference>
<dbReference type="Pfam" id="PF15724">
    <property type="entry name" value="TMEM119"/>
    <property type="match status" value="1"/>
</dbReference>
<feature type="compositionally biased region" description="Polar residues" evidence="1">
    <location>
        <begin position="273"/>
        <end position="282"/>
    </location>
</feature>
<name>A0A5A9P7F1_9TELE</name>
<keyword evidence="2" id="KW-0812">Transmembrane</keyword>
<keyword evidence="5" id="KW-1185">Reference proteome</keyword>
<sequence length="289" mass="31754">MEHSSICLLLGLSIILLNGSITASSPVIFNDSLESSGQLESGSTDLLPTPSISSYLNMSVTSTSLDGEKQIKPFINQVVDFFKENLLLVVVITTLLLLIFTIICSAAILSRRRKVSAYYPCAFPSKMYVDERDKTGGARFFNEVPENVNISPSEEPSNSAKKLQQDIMLATKNLRTPVKTPWREKNKAVENEKPTDNVESCDMSQKESSGLLEDKTMCQSVVEDSLENNNPSKSQDSVNVSDMEKSDPSDSGPPDESKHSSEPDIRVEMNKQDVVNSGTSVISEEKTAF</sequence>
<dbReference type="EMBL" id="SOYY01000009">
    <property type="protein sequence ID" value="KAA0717111.1"/>
    <property type="molecule type" value="Genomic_DNA"/>
</dbReference>
<evidence type="ECO:0000256" key="1">
    <source>
        <dbReference type="SAM" id="MobiDB-lite"/>
    </source>
</evidence>
<dbReference type="GO" id="GO:0030501">
    <property type="term" value="P:positive regulation of bone mineralization"/>
    <property type="evidence" value="ECO:0007669"/>
    <property type="project" value="TreeGrafter"/>
</dbReference>
<feature type="compositionally biased region" description="Polar residues" evidence="1">
    <location>
        <begin position="227"/>
        <end position="240"/>
    </location>
</feature>
<dbReference type="AlphaFoldDB" id="A0A5A9P7F1"/>
<organism evidence="4 5">
    <name type="scientific">Triplophysa tibetana</name>
    <dbReference type="NCBI Taxonomy" id="1572043"/>
    <lineage>
        <taxon>Eukaryota</taxon>
        <taxon>Metazoa</taxon>
        <taxon>Chordata</taxon>
        <taxon>Craniata</taxon>
        <taxon>Vertebrata</taxon>
        <taxon>Euteleostomi</taxon>
        <taxon>Actinopterygii</taxon>
        <taxon>Neopterygii</taxon>
        <taxon>Teleostei</taxon>
        <taxon>Ostariophysi</taxon>
        <taxon>Cypriniformes</taxon>
        <taxon>Nemacheilidae</taxon>
        <taxon>Triplophysa</taxon>
    </lineage>
</organism>
<keyword evidence="2" id="KW-1133">Transmembrane helix</keyword>
<feature type="transmembrane region" description="Helical" evidence="2">
    <location>
        <begin position="86"/>
        <end position="109"/>
    </location>
</feature>
<accession>A0A5A9P7F1</accession>
<dbReference type="GO" id="GO:0005886">
    <property type="term" value="C:plasma membrane"/>
    <property type="evidence" value="ECO:0007669"/>
    <property type="project" value="TreeGrafter"/>
</dbReference>
<dbReference type="InterPro" id="IPR031453">
    <property type="entry name" value="TMEM119"/>
</dbReference>
<evidence type="ECO:0000313" key="5">
    <source>
        <dbReference type="Proteomes" id="UP000324632"/>
    </source>
</evidence>
<evidence type="ECO:0008006" key="6">
    <source>
        <dbReference type="Google" id="ProtNLM"/>
    </source>
</evidence>
<dbReference type="GO" id="GO:0033690">
    <property type="term" value="P:positive regulation of osteoblast proliferation"/>
    <property type="evidence" value="ECO:0007669"/>
    <property type="project" value="TreeGrafter"/>
</dbReference>
<protein>
    <recommendedName>
        <fullName evidence="6">Transmembrane protein 119</fullName>
    </recommendedName>
</protein>